<dbReference type="EMBL" id="BK015861">
    <property type="protein sequence ID" value="DAD70183.1"/>
    <property type="molecule type" value="Genomic_DNA"/>
</dbReference>
<protein>
    <recommendedName>
        <fullName evidence="2">DUF5659 domain-containing protein</fullName>
    </recommendedName>
</protein>
<organism evidence="1">
    <name type="scientific">Siphoviridae sp. ct3o911</name>
    <dbReference type="NCBI Taxonomy" id="2827560"/>
    <lineage>
        <taxon>Viruses</taxon>
        <taxon>Duplodnaviria</taxon>
        <taxon>Heunggongvirae</taxon>
        <taxon>Uroviricota</taxon>
        <taxon>Caudoviricetes</taxon>
    </lineage>
</organism>
<evidence type="ECO:0000313" key="1">
    <source>
        <dbReference type="EMBL" id="DAD70183.1"/>
    </source>
</evidence>
<accession>A0A8S5LK08</accession>
<proteinExistence type="predicted"/>
<evidence type="ECO:0008006" key="2">
    <source>
        <dbReference type="Google" id="ProtNLM"/>
    </source>
</evidence>
<reference evidence="1" key="1">
    <citation type="journal article" date="2021" name="Proc. Natl. Acad. Sci. U.S.A.">
        <title>A Catalog of Tens of Thousands of Viruses from Human Metagenomes Reveals Hidden Associations with Chronic Diseases.</title>
        <authorList>
            <person name="Tisza M.J."/>
            <person name="Buck C.B."/>
        </authorList>
    </citation>
    <scope>NUCLEOTIDE SEQUENCE</scope>
    <source>
        <strain evidence="1">Ct3o911</strain>
    </source>
</reference>
<name>A0A8S5LK08_9CAUD</name>
<sequence length="86" mass="10054">MVFVEDHEKQQPEYFCSYSGRLTSFLKAFGLSYSERAKNPITGATFCIFERNQKLLDIVEFWSECRNKFKDYDEAGNRIEHEAGDA</sequence>